<reference evidence="2 3" key="1">
    <citation type="journal article" date="2020" name="Nat. Food">
        <title>A phased Vanilla planifolia genome enables genetic improvement of flavour and production.</title>
        <authorList>
            <person name="Hasing T."/>
            <person name="Tang H."/>
            <person name="Brym M."/>
            <person name="Khazi F."/>
            <person name="Huang T."/>
            <person name="Chambers A.H."/>
        </authorList>
    </citation>
    <scope>NUCLEOTIDE SEQUENCE [LARGE SCALE GENOMIC DNA]</scope>
    <source>
        <tissue evidence="2">Leaf</tissue>
    </source>
</reference>
<dbReference type="InterPro" id="IPR010634">
    <property type="entry name" value="DUF1223"/>
</dbReference>
<dbReference type="InterPro" id="IPR036249">
    <property type="entry name" value="Thioredoxin-like_sf"/>
</dbReference>
<dbReference type="EMBL" id="JADCNM010000005">
    <property type="protein sequence ID" value="KAG0483896.1"/>
    <property type="molecule type" value="Genomic_DNA"/>
</dbReference>
<feature type="region of interest" description="Disordered" evidence="1">
    <location>
        <begin position="10"/>
        <end position="37"/>
    </location>
</feature>
<organism evidence="2 3">
    <name type="scientific">Vanilla planifolia</name>
    <name type="common">Vanilla</name>
    <dbReference type="NCBI Taxonomy" id="51239"/>
    <lineage>
        <taxon>Eukaryota</taxon>
        <taxon>Viridiplantae</taxon>
        <taxon>Streptophyta</taxon>
        <taxon>Embryophyta</taxon>
        <taxon>Tracheophyta</taxon>
        <taxon>Spermatophyta</taxon>
        <taxon>Magnoliopsida</taxon>
        <taxon>Liliopsida</taxon>
        <taxon>Asparagales</taxon>
        <taxon>Orchidaceae</taxon>
        <taxon>Vanilloideae</taxon>
        <taxon>Vanilleae</taxon>
        <taxon>Vanilla</taxon>
    </lineage>
</organism>
<dbReference type="PANTHER" id="PTHR36057">
    <property type="match status" value="1"/>
</dbReference>
<dbReference type="SUPFAM" id="SSF52833">
    <property type="entry name" value="Thioredoxin-like"/>
    <property type="match status" value="1"/>
</dbReference>
<evidence type="ECO:0000256" key="1">
    <source>
        <dbReference type="SAM" id="MobiDB-lite"/>
    </source>
</evidence>
<protein>
    <submittedName>
        <fullName evidence="2">Uncharacterized protein</fullName>
    </submittedName>
</protein>
<feature type="compositionally biased region" description="Low complexity" evidence="1">
    <location>
        <begin position="13"/>
        <end position="29"/>
    </location>
</feature>
<comment type="caution">
    <text evidence="2">The sequence shown here is derived from an EMBL/GenBank/DDBJ whole genome shotgun (WGS) entry which is preliminary data.</text>
</comment>
<dbReference type="Pfam" id="PF06764">
    <property type="entry name" value="DUF1223"/>
    <property type="match status" value="1"/>
</dbReference>
<evidence type="ECO:0000313" key="2">
    <source>
        <dbReference type="EMBL" id="KAG0483896.1"/>
    </source>
</evidence>
<proteinExistence type="predicted"/>
<dbReference type="AlphaFoldDB" id="A0A835V5J5"/>
<evidence type="ECO:0000313" key="3">
    <source>
        <dbReference type="Proteomes" id="UP000639772"/>
    </source>
</evidence>
<name>A0A835V5J5_VANPL</name>
<dbReference type="OrthoDB" id="938668at2759"/>
<dbReference type="Proteomes" id="UP000639772">
    <property type="component" value="Unassembled WGS sequence"/>
</dbReference>
<accession>A0A835V5J5</accession>
<gene>
    <name evidence="2" type="ORF">HPP92_011980</name>
</gene>
<sequence>MVSRLFACFGRGSPSSSSSKAASHATSDAATEEQRRSGPVVVELFTSQGCGTSPEAEALATRLGRGEIVPAGDVPLIVLSFHVDYWDYRGWKDPFGSSAWTVRQKAYVESLRLDTLYTPQVVVQGRAQCLGNEEEAIATAVRAAPRFPPPAMQVTFSRPTPETLQVSLTGPLRMKVDSSGADVMVALYQSGLVTDIGAGENRGRVLANDYVVRRLEKLAAVKDVSAKKVVSGSVVLALWDGFNPAKCGLVVFTQDHSLRIMGAQQFAIPDNL</sequence>
<dbReference type="PANTHER" id="PTHR36057:SF1">
    <property type="entry name" value="LIPOPROTEIN LIPID ATTACHMENT SITE-LIKE PROTEIN, PUTATIVE (DUF1223)-RELATED"/>
    <property type="match status" value="1"/>
</dbReference>